<organism evidence="1 2">
    <name type="scientific">Armatimonas rosea</name>
    <dbReference type="NCBI Taxonomy" id="685828"/>
    <lineage>
        <taxon>Bacteria</taxon>
        <taxon>Bacillati</taxon>
        <taxon>Armatimonadota</taxon>
        <taxon>Armatimonadia</taxon>
        <taxon>Armatimonadales</taxon>
        <taxon>Armatimonadaceae</taxon>
        <taxon>Armatimonas</taxon>
    </lineage>
</organism>
<protein>
    <submittedName>
        <fullName evidence="1">Uncharacterized protein</fullName>
    </submittedName>
</protein>
<dbReference type="EMBL" id="JACHGW010000001">
    <property type="protein sequence ID" value="MBB6049413.1"/>
    <property type="molecule type" value="Genomic_DNA"/>
</dbReference>
<comment type="caution">
    <text evidence="1">The sequence shown here is derived from an EMBL/GenBank/DDBJ whole genome shotgun (WGS) entry which is preliminary data.</text>
</comment>
<evidence type="ECO:0000313" key="1">
    <source>
        <dbReference type="EMBL" id="MBB6049413.1"/>
    </source>
</evidence>
<dbReference type="AlphaFoldDB" id="A0A7W9W5B7"/>
<accession>A0A7W9W5B7</accession>
<dbReference type="RefSeq" id="WP_184193020.1">
    <property type="nucleotide sequence ID" value="NZ_JACHGW010000001.1"/>
</dbReference>
<sequence length="205" mass="23584">MTTNPLVHEIIAFLEQDQLLRPHPLSTFHGAIVERDVHKAFLYLREGVEKALELASDPEEERFEELLATENYPLWWILDTEKSNIYKLINNDQLLSANYKDKNRQAEYSALQKQISELLQRSISSLGLSFPNDSSVLLEAVPYLEASLLACAFSRLFVGTQHPFFEKMLQVFFQGGWPYGWRGHYPEGDLFVFVPAKDYRASGVI</sequence>
<name>A0A7W9W5B7_ARMRO</name>
<gene>
    <name evidence="1" type="ORF">HNQ39_001175</name>
</gene>
<keyword evidence="2" id="KW-1185">Reference proteome</keyword>
<evidence type="ECO:0000313" key="2">
    <source>
        <dbReference type="Proteomes" id="UP000520814"/>
    </source>
</evidence>
<reference evidence="1 2" key="1">
    <citation type="submission" date="2020-08" db="EMBL/GenBank/DDBJ databases">
        <title>Genomic Encyclopedia of Type Strains, Phase IV (KMG-IV): sequencing the most valuable type-strain genomes for metagenomic binning, comparative biology and taxonomic classification.</title>
        <authorList>
            <person name="Goeker M."/>
        </authorList>
    </citation>
    <scope>NUCLEOTIDE SEQUENCE [LARGE SCALE GENOMIC DNA]</scope>
    <source>
        <strain evidence="1 2">DSM 23562</strain>
    </source>
</reference>
<dbReference type="Proteomes" id="UP000520814">
    <property type="component" value="Unassembled WGS sequence"/>
</dbReference>
<proteinExistence type="predicted"/>